<reference evidence="1" key="1">
    <citation type="submission" date="2018-02" db="EMBL/GenBank/DDBJ databases">
        <title>Rhizophora mucronata_Transcriptome.</title>
        <authorList>
            <person name="Meera S.P."/>
            <person name="Sreeshan A."/>
            <person name="Augustine A."/>
        </authorList>
    </citation>
    <scope>NUCLEOTIDE SEQUENCE</scope>
    <source>
        <tissue evidence="1">Leaf</tissue>
    </source>
</reference>
<sequence>MKMIVFMIMQKSITLRFLQAAGKT</sequence>
<protein>
    <submittedName>
        <fullName evidence="1">Uncharacterized protein</fullName>
    </submittedName>
</protein>
<dbReference type="EMBL" id="GGEC01078366">
    <property type="protein sequence ID" value="MBX58850.1"/>
    <property type="molecule type" value="Transcribed_RNA"/>
</dbReference>
<accession>A0A2P2PVT0</accession>
<organism evidence="1">
    <name type="scientific">Rhizophora mucronata</name>
    <name type="common">Asiatic mangrove</name>
    <dbReference type="NCBI Taxonomy" id="61149"/>
    <lineage>
        <taxon>Eukaryota</taxon>
        <taxon>Viridiplantae</taxon>
        <taxon>Streptophyta</taxon>
        <taxon>Embryophyta</taxon>
        <taxon>Tracheophyta</taxon>
        <taxon>Spermatophyta</taxon>
        <taxon>Magnoliopsida</taxon>
        <taxon>eudicotyledons</taxon>
        <taxon>Gunneridae</taxon>
        <taxon>Pentapetalae</taxon>
        <taxon>rosids</taxon>
        <taxon>fabids</taxon>
        <taxon>Malpighiales</taxon>
        <taxon>Rhizophoraceae</taxon>
        <taxon>Rhizophora</taxon>
    </lineage>
</organism>
<proteinExistence type="predicted"/>
<name>A0A2P2PVT0_RHIMU</name>
<dbReference type="AlphaFoldDB" id="A0A2P2PVT0"/>
<evidence type="ECO:0000313" key="1">
    <source>
        <dbReference type="EMBL" id="MBX58850.1"/>
    </source>
</evidence>